<comment type="caution">
    <text evidence="1">The sequence shown here is derived from an EMBL/GenBank/DDBJ whole genome shotgun (WGS) entry which is preliminary data.</text>
</comment>
<gene>
    <name evidence="1" type="ORF">CYNAS_LOCUS17052</name>
</gene>
<accession>A0AA36H7H2</accession>
<proteinExistence type="predicted"/>
<dbReference type="AlphaFoldDB" id="A0AA36H7H2"/>
<keyword evidence="2" id="KW-1185">Reference proteome</keyword>
<name>A0AA36H7H2_CYLNA</name>
<dbReference type="EMBL" id="CATQJL010000316">
    <property type="protein sequence ID" value="CAJ0605069.1"/>
    <property type="molecule type" value="Genomic_DNA"/>
</dbReference>
<protein>
    <submittedName>
        <fullName evidence="1">Uncharacterized protein</fullName>
    </submittedName>
</protein>
<sequence length="58" mass="6801">MDYVMAAPKKQIAKCYPLTNGFVNWLTPTYGYGYDPLLYGYGYAYPYYPYTGLLYMKK</sequence>
<organism evidence="1 2">
    <name type="scientific">Cylicocyclus nassatus</name>
    <name type="common">Nematode worm</name>
    <dbReference type="NCBI Taxonomy" id="53992"/>
    <lineage>
        <taxon>Eukaryota</taxon>
        <taxon>Metazoa</taxon>
        <taxon>Ecdysozoa</taxon>
        <taxon>Nematoda</taxon>
        <taxon>Chromadorea</taxon>
        <taxon>Rhabditida</taxon>
        <taxon>Rhabditina</taxon>
        <taxon>Rhabditomorpha</taxon>
        <taxon>Strongyloidea</taxon>
        <taxon>Strongylidae</taxon>
        <taxon>Cylicocyclus</taxon>
    </lineage>
</organism>
<evidence type="ECO:0000313" key="2">
    <source>
        <dbReference type="Proteomes" id="UP001176961"/>
    </source>
</evidence>
<dbReference type="Proteomes" id="UP001176961">
    <property type="component" value="Unassembled WGS sequence"/>
</dbReference>
<evidence type="ECO:0000313" key="1">
    <source>
        <dbReference type="EMBL" id="CAJ0605069.1"/>
    </source>
</evidence>
<reference evidence="1" key="1">
    <citation type="submission" date="2023-07" db="EMBL/GenBank/DDBJ databases">
        <authorList>
            <consortium name="CYATHOMIX"/>
        </authorList>
    </citation>
    <scope>NUCLEOTIDE SEQUENCE</scope>
    <source>
        <strain evidence="1">N/A</strain>
    </source>
</reference>